<organism evidence="2 3">
    <name type="scientific">Staphylococcus caprae</name>
    <dbReference type="NCBI Taxonomy" id="29380"/>
    <lineage>
        <taxon>Bacteria</taxon>
        <taxon>Bacillati</taxon>
        <taxon>Bacillota</taxon>
        <taxon>Bacilli</taxon>
        <taxon>Bacillales</taxon>
        <taxon>Staphylococcaceae</taxon>
        <taxon>Staphylococcus</taxon>
    </lineage>
</organism>
<accession>A0ABM7FW41</accession>
<dbReference type="Pfam" id="PF00326">
    <property type="entry name" value="Peptidase_S9"/>
    <property type="match status" value="1"/>
</dbReference>
<sequence>MDFTKIKKMPIDAHTHRFEEVTYQVDHLNVKALMMTPYQSVDRIAVYLRGGKGQVGRVRAARLMQFADAHTLVVGPYYRGNNGSEGKDEFYRGDLNDVTQLIRLLHHQYPNAHVHMIGFSRGGLQGLLTFQDLPVDSYIIWGGVSDIHLMYEERVDLRGMLRRMVGHPKKDIDAYNKRDALKNIDAHSPPILIIHGGKDWQVGIHQAYDLEEKLEAKGTYYETFYQFNEGHVPRPPAMKETLNKVRQWIENIENHKRKNC</sequence>
<evidence type="ECO:0000313" key="2">
    <source>
        <dbReference type="EMBL" id="BBD92178.1"/>
    </source>
</evidence>
<proteinExistence type="predicted"/>
<dbReference type="SUPFAM" id="SSF53474">
    <property type="entry name" value="alpha/beta-Hydrolases"/>
    <property type="match status" value="1"/>
</dbReference>
<keyword evidence="3" id="KW-1185">Reference proteome</keyword>
<evidence type="ECO:0000259" key="1">
    <source>
        <dbReference type="Pfam" id="PF00326"/>
    </source>
</evidence>
<feature type="domain" description="Peptidase S9 prolyl oligopeptidase catalytic" evidence="1">
    <location>
        <begin position="95"/>
        <end position="251"/>
    </location>
</feature>
<dbReference type="InterPro" id="IPR029058">
    <property type="entry name" value="AB_hydrolase_fold"/>
</dbReference>
<gene>
    <name evidence="2" type="ORF">JMUB590_1120</name>
</gene>
<protein>
    <recommendedName>
        <fullName evidence="1">Peptidase S9 prolyl oligopeptidase catalytic domain-containing protein</fullName>
    </recommendedName>
</protein>
<name>A0ABM7FW41_9STAP</name>
<reference evidence="2 3" key="1">
    <citation type="submission" date="2018-05" db="EMBL/GenBank/DDBJ databases">
        <title>Complete genome sequencing of three human clinical isolates of Staphylococcus caprae reveals virulence factors similar to those of S. epidermidis and S. capitis.</title>
        <authorList>
            <person name="Watanabe S."/>
            <person name="Cui L."/>
        </authorList>
    </citation>
    <scope>NUCLEOTIDE SEQUENCE [LARGE SCALE GENOMIC DNA]</scope>
    <source>
        <strain evidence="2 3">JMUB590</strain>
    </source>
</reference>
<dbReference type="GeneID" id="58050879"/>
<evidence type="ECO:0000313" key="3">
    <source>
        <dbReference type="Proteomes" id="UP000274772"/>
    </source>
</evidence>
<dbReference type="InterPro" id="IPR001375">
    <property type="entry name" value="Peptidase_S9_cat"/>
</dbReference>
<dbReference type="Gene3D" id="3.40.50.1820">
    <property type="entry name" value="alpha/beta hydrolase"/>
    <property type="match status" value="1"/>
</dbReference>
<dbReference type="EMBL" id="AP018586">
    <property type="protein sequence ID" value="BBD92178.1"/>
    <property type="molecule type" value="Genomic_DNA"/>
</dbReference>
<dbReference type="Proteomes" id="UP000274772">
    <property type="component" value="Chromosome"/>
</dbReference>
<dbReference type="RefSeq" id="WP_002443510.1">
    <property type="nucleotide sequence ID" value="NZ_AP018585.1"/>
</dbReference>